<gene>
    <name evidence="1" type="ORF">QFC20_006225</name>
</gene>
<dbReference type="EMBL" id="JASBWS010000104">
    <property type="protein sequence ID" value="KAJ9097401.1"/>
    <property type="molecule type" value="Genomic_DNA"/>
</dbReference>
<evidence type="ECO:0000313" key="2">
    <source>
        <dbReference type="Proteomes" id="UP001230649"/>
    </source>
</evidence>
<name>A0ACC2VEA0_9TREE</name>
<evidence type="ECO:0000313" key="1">
    <source>
        <dbReference type="EMBL" id="KAJ9097401.1"/>
    </source>
</evidence>
<reference evidence="1" key="1">
    <citation type="submission" date="2023-04" db="EMBL/GenBank/DDBJ databases">
        <title>Draft Genome sequencing of Naganishia species isolated from polar environments using Oxford Nanopore Technology.</title>
        <authorList>
            <person name="Leo P."/>
            <person name="Venkateswaran K."/>
        </authorList>
    </citation>
    <scope>NUCLEOTIDE SEQUENCE</scope>
    <source>
        <strain evidence="1">MNA-CCFEE 5262</strain>
    </source>
</reference>
<protein>
    <submittedName>
        <fullName evidence="1">Uncharacterized protein</fullName>
    </submittedName>
</protein>
<accession>A0ACC2VEA0</accession>
<proteinExistence type="predicted"/>
<sequence>MPSPHAPAVNPDASDDENGTLRSFFKKISPEEAAAAKRVMLEEMREGREQRKRELQMDAKRKEDEKRKKETLRKALHRARLKDEKNIGVDIAVGNKNSVKNKGNAPIIDLLSGDEGAEEGSCVGSGLGVEIDGQTANADTTSDDPIIAGLVADREMSPDTLEGFNRQATLQNAVDNSAPVVQTPITTKTTASKMMKDPKVRALLRDRELAPDSLEERQRWINDNPLAQEEAAEEENLRASGATDSAPLPKRKRVYGPDLSEIDAVNKLGWMNPVL</sequence>
<organism evidence="1 2">
    <name type="scientific">Naganishia adeliensis</name>
    <dbReference type="NCBI Taxonomy" id="92952"/>
    <lineage>
        <taxon>Eukaryota</taxon>
        <taxon>Fungi</taxon>
        <taxon>Dikarya</taxon>
        <taxon>Basidiomycota</taxon>
        <taxon>Agaricomycotina</taxon>
        <taxon>Tremellomycetes</taxon>
        <taxon>Filobasidiales</taxon>
        <taxon>Filobasidiaceae</taxon>
        <taxon>Naganishia</taxon>
    </lineage>
</organism>
<keyword evidence="2" id="KW-1185">Reference proteome</keyword>
<dbReference type="Proteomes" id="UP001230649">
    <property type="component" value="Unassembled WGS sequence"/>
</dbReference>
<comment type="caution">
    <text evidence="1">The sequence shown here is derived from an EMBL/GenBank/DDBJ whole genome shotgun (WGS) entry which is preliminary data.</text>
</comment>